<evidence type="ECO:0000313" key="10">
    <source>
        <dbReference type="Proteomes" id="UP000297564"/>
    </source>
</evidence>
<comment type="subcellular location">
    <subcellularLocation>
        <location evidence="7">Cell inner membrane</location>
        <topology evidence="7">Multi-pass membrane protein</topology>
    </subcellularLocation>
    <subcellularLocation>
        <location evidence="1">Cell membrane</location>
        <topology evidence="1">Multi-pass membrane protein</topology>
    </subcellularLocation>
</comment>
<evidence type="ECO:0000256" key="5">
    <source>
        <dbReference type="ARBA" id="ARBA00022989"/>
    </source>
</evidence>
<dbReference type="Proteomes" id="UP000297564">
    <property type="component" value="Unassembled WGS sequence"/>
</dbReference>
<feature type="transmembrane region" description="Helical" evidence="7">
    <location>
        <begin position="21"/>
        <end position="47"/>
    </location>
</feature>
<keyword evidence="3" id="KW-1003">Cell membrane</keyword>
<comment type="similarity">
    <text evidence="7">Belongs to the TRAP transporter small permease family.</text>
</comment>
<protein>
    <recommendedName>
        <fullName evidence="7">TRAP transporter small permease protein</fullName>
    </recommendedName>
</protein>
<keyword evidence="10" id="KW-1185">Reference proteome</keyword>
<comment type="function">
    <text evidence="7">Part of the tripartite ATP-independent periplasmic (TRAP) transport system.</text>
</comment>
<reference evidence="9 10" key="1">
    <citation type="submission" date="2019-03" db="EMBL/GenBank/DDBJ databases">
        <title>Ramlibacter rhizophilus CCTCC AB2015357, whole genome shotgun sequence.</title>
        <authorList>
            <person name="Zhang X."/>
            <person name="Feng G."/>
            <person name="Zhu H."/>
        </authorList>
    </citation>
    <scope>NUCLEOTIDE SEQUENCE [LARGE SCALE GENOMIC DNA]</scope>
    <source>
        <strain evidence="9 10">CCTCC AB2015357</strain>
    </source>
</reference>
<evidence type="ECO:0000259" key="8">
    <source>
        <dbReference type="Pfam" id="PF04290"/>
    </source>
</evidence>
<keyword evidence="4 7" id="KW-0812">Transmembrane</keyword>
<evidence type="ECO:0000256" key="7">
    <source>
        <dbReference type="RuleBase" id="RU369079"/>
    </source>
</evidence>
<evidence type="ECO:0000256" key="6">
    <source>
        <dbReference type="ARBA" id="ARBA00023136"/>
    </source>
</evidence>
<keyword evidence="5 7" id="KW-1133">Transmembrane helix</keyword>
<dbReference type="GO" id="GO:0022857">
    <property type="term" value="F:transmembrane transporter activity"/>
    <property type="evidence" value="ECO:0007669"/>
    <property type="project" value="UniProtKB-UniRule"/>
</dbReference>
<evidence type="ECO:0000256" key="2">
    <source>
        <dbReference type="ARBA" id="ARBA00022448"/>
    </source>
</evidence>
<dbReference type="AlphaFoldDB" id="A0A4Z0BH44"/>
<organism evidence="9 10">
    <name type="scientific">Ramlibacter rhizophilus</name>
    <dbReference type="NCBI Taxonomy" id="1781167"/>
    <lineage>
        <taxon>Bacteria</taxon>
        <taxon>Pseudomonadati</taxon>
        <taxon>Pseudomonadota</taxon>
        <taxon>Betaproteobacteria</taxon>
        <taxon>Burkholderiales</taxon>
        <taxon>Comamonadaceae</taxon>
        <taxon>Ramlibacter</taxon>
    </lineage>
</organism>
<comment type="subunit">
    <text evidence="7">The complex comprises the extracytoplasmic solute receptor protein and the two transmembrane proteins.</text>
</comment>
<feature type="domain" description="Tripartite ATP-independent periplasmic transporters DctQ component" evidence="8">
    <location>
        <begin position="33"/>
        <end position="163"/>
    </location>
</feature>
<evidence type="ECO:0000313" key="9">
    <source>
        <dbReference type="EMBL" id="TFY98612.1"/>
    </source>
</evidence>
<sequence>MAPDLEGRSRWGRALARLSDAWLAFAKACIAGMAVLVTLDVILRLVARAPIQGAYEVVGLLGALALCGALPHAQRSHAFIVVETVTEALKGRARALLQRAMLALETLFFGLLSLQFLAATQAMRVSRQVTDILHLPVWLAYAAIGAGFLSVTLVCAWQLVQPLAREGGDVR</sequence>
<accession>A0A4Z0BH44</accession>
<proteinExistence type="inferred from homology"/>
<feature type="transmembrane region" description="Helical" evidence="7">
    <location>
        <begin position="53"/>
        <end position="70"/>
    </location>
</feature>
<evidence type="ECO:0000256" key="3">
    <source>
        <dbReference type="ARBA" id="ARBA00022475"/>
    </source>
</evidence>
<dbReference type="OrthoDB" id="2877624at2"/>
<dbReference type="InterPro" id="IPR055348">
    <property type="entry name" value="DctQ"/>
</dbReference>
<keyword evidence="6 7" id="KW-0472">Membrane</keyword>
<dbReference type="EMBL" id="SMLL01000005">
    <property type="protein sequence ID" value="TFY98612.1"/>
    <property type="molecule type" value="Genomic_DNA"/>
</dbReference>
<keyword evidence="7" id="KW-0997">Cell inner membrane</keyword>
<dbReference type="RefSeq" id="WP_135285763.1">
    <property type="nucleotide sequence ID" value="NZ_SMLL01000005.1"/>
</dbReference>
<feature type="transmembrane region" description="Helical" evidence="7">
    <location>
        <begin position="100"/>
        <end position="118"/>
    </location>
</feature>
<evidence type="ECO:0000256" key="1">
    <source>
        <dbReference type="ARBA" id="ARBA00004651"/>
    </source>
</evidence>
<comment type="caution">
    <text evidence="9">The sequence shown here is derived from an EMBL/GenBank/DDBJ whole genome shotgun (WGS) entry which is preliminary data.</text>
</comment>
<dbReference type="GO" id="GO:0005886">
    <property type="term" value="C:plasma membrane"/>
    <property type="evidence" value="ECO:0007669"/>
    <property type="project" value="UniProtKB-SubCell"/>
</dbReference>
<keyword evidence="2 7" id="KW-0813">Transport</keyword>
<name>A0A4Z0BH44_9BURK</name>
<dbReference type="Pfam" id="PF04290">
    <property type="entry name" value="DctQ"/>
    <property type="match status" value="1"/>
</dbReference>
<feature type="transmembrane region" description="Helical" evidence="7">
    <location>
        <begin position="138"/>
        <end position="160"/>
    </location>
</feature>
<gene>
    <name evidence="9" type="ORF">EZ242_13855</name>
</gene>
<evidence type="ECO:0000256" key="4">
    <source>
        <dbReference type="ARBA" id="ARBA00022692"/>
    </source>
</evidence>